<evidence type="ECO:0000313" key="3">
    <source>
        <dbReference type="Proteomes" id="UP000013201"/>
    </source>
</evidence>
<reference evidence="3" key="2">
    <citation type="submission" date="2013-04" db="EMBL/GenBank/DDBJ databases">
        <title>Bisphenol A degrading Sphingobium sp. strain BiD32.</title>
        <authorList>
            <person name="Nielsen J.L."/>
            <person name="Zhou N.A."/>
            <person name="Kjeldal H."/>
        </authorList>
    </citation>
    <scope>NUCLEOTIDE SEQUENCE [LARGE SCALE GENOMIC DNA]</scope>
    <source>
        <strain evidence="3">BiD32</strain>
    </source>
</reference>
<feature type="transmembrane region" description="Helical" evidence="1">
    <location>
        <begin position="21"/>
        <end position="42"/>
    </location>
</feature>
<protein>
    <submittedName>
        <fullName evidence="2">Uncharacterized protein</fullName>
    </submittedName>
</protein>
<keyword evidence="1" id="KW-1133">Transmembrane helix</keyword>
<dbReference type="AlphaFoldDB" id="N1MN18"/>
<keyword evidence="1" id="KW-0472">Membrane</keyword>
<feature type="transmembrane region" description="Helical" evidence="1">
    <location>
        <begin position="54"/>
        <end position="72"/>
    </location>
</feature>
<accession>N1MN18</accession>
<comment type="caution">
    <text evidence="2">The sequence shown here is derived from an EMBL/GenBank/DDBJ whole genome shotgun (WGS) entry which is preliminary data.</text>
</comment>
<keyword evidence="1" id="KW-0812">Transmembrane</keyword>
<sequence length="78" mass="8747">MSNSDNDQYRRRPRLPRTSAIPYWVIAIGIAIATIRLFVWKLNQEGIVSEEDGNLVVLVALPVALLRVGWLAPPQNGH</sequence>
<gene>
    <name evidence="2" type="ORF">EBBID32_13410</name>
</gene>
<dbReference type="Proteomes" id="UP000013201">
    <property type="component" value="Unassembled WGS sequence"/>
</dbReference>
<name>N1MN18_9SPHN</name>
<proteinExistence type="predicted"/>
<organism evidence="2 3">
    <name type="scientific">Sphingobium indicum BiD32</name>
    <dbReference type="NCBI Taxonomy" id="1301087"/>
    <lineage>
        <taxon>Bacteria</taxon>
        <taxon>Pseudomonadati</taxon>
        <taxon>Pseudomonadota</taxon>
        <taxon>Alphaproteobacteria</taxon>
        <taxon>Sphingomonadales</taxon>
        <taxon>Sphingomonadaceae</taxon>
        <taxon>Sphingobium</taxon>
    </lineage>
</organism>
<evidence type="ECO:0000313" key="2">
    <source>
        <dbReference type="EMBL" id="CCW17002.1"/>
    </source>
</evidence>
<keyword evidence="3" id="KW-1185">Reference proteome</keyword>
<reference evidence="2 3" key="1">
    <citation type="submission" date="2013-03" db="EMBL/GenBank/DDBJ databases">
        <authorList>
            <person name="Le V."/>
        </authorList>
    </citation>
    <scope>NUCLEOTIDE SEQUENCE [LARGE SCALE GENOMIC DNA]</scope>
    <source>
        <strain evidence="2 3">BiD32</strain>
    </source>
</reference>
<evidence type="ECO:0000256" key="1">
    <source>
        <dbReference type="SAM" id="Phobius"/>
    </source>
</evidence>
<dbReference type="EMBL" id="CAVK010000061">
    <property type="protein sequence ID" value="CCW17002.1"/>
    <property type="molecule type" value="Genomic_DNA"/>
</dbReference>
<dbReference type="RefSeq" id="WP_006952737.1">
    <property type="nucleotide sequence ID" value="NZ_CAVK010000061.1"/>
</dbReference>